<feature type="transmembrane region" description="Helical" evidence="7">
    <location>
        <begin position="38"/>
        <end position="58"/>
    </location>
</feature>
<evidence type="ECO:0000256" key="7">
    <source>
        <dbReference type="SAM" id="Phobius"/>
    </source>
</evidence>
<dbReference type="InterPro" id="IPR032808">
    <property type="entry name" value="DoxX"/>
</dbReference>
<evidence type="ECO:0000256" key="5">
    <source>
        <dbReference type="ARBA" id="ARBA00022989"/>
    </source>
</evidence>
<dbReference type="AlphaFoldDB" id="A0A6N8CT30"/>
<sequence>MIGLGLLIIRIVLGLTFVGHGAQKLFGWFGGYGIKGTGGYFSSIGMKHGTFMAIVAGLSELIGGLLFAAGFLTPLAALLIVITMLVAVEKVHNKHGFWVTSGGYEYNLLIIAVAIGVAIMGPGIYAIDALVFG</sequence>
<evidence type="ECO:0000256" key="1">
    <source>
        <dbReference type="ARBA" id="ARBA00004651"/>
    </source>
</evidence>
<keyword evidence="9" id="KW-1185">Reference proteome</keyword>
<dbReference type="OrthoDB" id="346004at2"/>
<feature type="transmembrane region" description="Helical" evidence="7">
    <location>
        <begin position="65"/>
        <end position="88"/>
    </location>
</feature>
<gene>
    <name evidence="8" type="ORF">GMB86_15140</name>
</gene>
<dbReference type="RefSeq" id="WP_155221355.1">
    <property type="nucleotide sequence ID" value="NZ_WNHB01000040.1"/>
</dbReference>
<dbReference type="PANTHER" id="PTHR33452">
    <property type="entry name" value="OXIDOREDUCTASE CATD-RELATED"/>
    <property type="match status" value="1"/>
</dbReference>
<evidence type="ECO:0000256" key="4">
    <source>
        <dbReference type="ARBA" id="ARBA00022692"/>
    </source>
</evidence>
<evidence type="ECO:0000313" key="8">
    <source>
        <dbReference type="EMBL" id="MTT33332.1"/>
    </source>
</evidence>
<evidence type="ECO:0000313" key="9">
    <source>
        <dbReference type="Proteomes" id="UP000440978"/>
    </source>
</evidence>
<accession>A0A6N8CT30</accession>
<keyword evidence="4 7" id="KW-0812">Transmembrane</keyword>
<evidence type="ECO:0000256" key="3">
    <source>
        <dbReference type="ARBA" id="ARBA00022475"/>
    </source>
</evidence>
<proteinExistence type="inferred from homology"/>
<dbReference type="Proteomes" id="UP000440978">
    <property type="component" value="Unassembled WGS sequence"/>
</dbReference>
<dbReference type="InterPro" id="IPR051907">
    <property type="entry name" value="DoxX-like_oxidoreductase"/>
</dbReference>
<dbReference type="EMBL" id="WNHB01000040">
    <property type="protein sequence ID" value="MTT33332.1"/>
    <property type="molecule type" value="Genomic_DNA"/>
</dbReference>
<keyword evidence="3" id="KW-1003">Cell membrane</keyword>
<evidence type="ECO:0000256" key="6">
    <source>
        <dbReference type="ARBA" id="ARBA00023136"/>
    </source>
</evidence>
<dbReference type="GO" id="GO:0005886">
    <property type="term" value="C:plasma membrane"/>
    <property type="evidence" value="ECO:0007669"/>
    <property type="project" value="UniProtKB-SubCell"/>
</dbReference>
<dbReference type="PANTHER" id="PTHR33452:SF10">
    <property type="entry name" value="OXIDOREDUCTASE MHQP-RELATED"/>
    <property type="match status" value="1"/>
</dbReference>
<comment type="caution">
    <text evidence="8">The sequence shown here is derived from an EMBL/GenBank/DDBJ whole genome shotgun (WGS) entry which is preliminary data.</text>
</comment>
<dbReference type="Pfam" id="PF07681">
    <property type="entry name" value="DoxX"/>
    <property type="match status" value="1"/>
</dbReference>
<name>A0A6N8CT30_9BACI</name>
<protein>
    <submittedName>
        <fullName evidence="8">DoxX family membrane protein</fullName>
    </submittedName>
</protein>
<comment type="similarity">
    <text evidence="2">Belongs to the DoxX family.</text>
</comment>
<evidence type="ECO:0000256" key="2">
    <source>
        <dbReference type="ARBA" id="ARBA00006679"/>
    </source>
</evidence>
<reference evidence="8 9" key="1">
    <citation type="submission" date="2019-11" db="EMBL/GenBank/DDBJ databases">
        <title>Terrilactibacillus tamarindus sp. nov. BCM23-1 isolated from bark of Tamarindus indica.</title>
        <authorList>
            <person name="Kingkaew E."/>
            <person name="Tanasupawat S."/>
        </authorList>
    </citation>
    <scope>NUCLEOTIDE SEQUENCE [LARGE SCALE GENOMIC DNA]</scope>
    <source>
        <strain evidence="8 9">BCM23-1</strain>
    </source>
</reference>
<comment type="subcellular location">
    <subcellularLocation>
        <location evidence="1">Cell membrane</location>
        <topology evidence="1">Multi-pass membrane protein</topology>
    </subcellularLocation>
</comment>
<organism evidence="8 9">
    <name type="scientific">Terrilactibacillus tamarindi</name>
    <dbReference type="NCBI Taxonomy" id="2599694"/>
    <lineage>
        <taxon>Bacteria</taxon>
        <taxon>Bacillati</taxon>
        <taxon>Bacillota</taxon>
        <taxon>Bacilli</taxon>
        <taxon>Bacillales</taxon>
        <taxon>Bacillaceae</taxon>
        <taxon>Terrilactibacillus</taxon>
    </lineage>
</organism>
<keyword evidence="5 7" id="KW-1133">Transmembrane helix</keyword>
<keyword evidence="6 7" id="KW-0472">Membrane</keyword>
<feature type="transmembrane region" description="Helical" evidence="7">
    <location>
        <begin position="108"/>
        <end position="132"/>
    </location>
</feature>